<keyword evidence="3" id="KW-1185">Reference proteome</keyword>
<reference evidence="2 3" key="1">
    <citation type="submission" date="2024-06" db="EMBL/GenBank/DDBJ databases">
        <title>The Natural Products Discovery Center: Release of the First 8490 Sequenced Strains for Exploring Actinobacteria Biosynthetic Diversity.</title>
        <authorList>
            <person name="Kalkreuter E."/>
            <person name="Kautsar S.A."/>
            <person name="Yang D."/>
            <person name="Bader C.D."/>
            <person name="Teijaro C.N."/>
            <person name="Fluegel L."/>
            <person name="Davis C.M."/>
            <person name="Simpson J.R."/>
            <person name="Lauterbach L."/>
            <person name="Steele A.D."/>
            <person name="Gui C."/>
            <person name="Meng S."/>
            <person name="Li G."/>
            <person name="Viehrig K."/>
            <person name="Ye F."/>
            <person name="Su P."/>
            <person name="Kiefer A.F."/>
            <person name="Nichols A."/>
            <person name="Cepeda A.J."/>
            <person name="Yan W."/>
            <person name="Fan B."/>
            <person name="Jiang Y."/>
            <person name="Adhikari A."/>
            <person name="Zheng C.-J."/>
            <person name="Schuster L."/>
            <person name="Cowan T.M."/>
            <person name="Smanski M.J."/>
            <person name="Chevrette M.G."/>
            <person name="De Carvalho L.P.S."/>
            <person name="Shen B."/>
        </authorList>
    </citation>
    <scope>NUCLEOTIDE SEQUENCE [LARGE SCALE GENOMIC DNA]</scope>
    <source>
        <strain evidence="2 3">NPDC045705</strain>
    </source>
</reference>
<gene>
    <name evidence="2" type="ORF">AB0A76_18260</name>
</gene>
<evidence type="ECO:0000313" key="2">
    <source>
        <dbReference type="EMBL" id="MEU7295137.1"/>
    </source>
</evidence>
<dbReference type="EMBL" id="JBEZAM010000023">
    <property type="protein sequence ID" value="MEU7295137.1"/>
    <property type="molecule type" value="Genomic_DNA"/>
</dbReference>
<name>A0ABV3CY41_STREX</name>
<keyword evidence="1" id="KW-1133">Transmembrane helix</keyword>
<dbReference type="Proteomes" id="UP001551210">
    <property type="component" value="Unassembled WGS sequence"/>
</dbReference>
<organism evidence="2 3">
    <name type="scientific">Streptomyces exfoliatus</name>
    <name type="common">Streptomyces hydrogenans</name>
    <dbReference type="NCBI Taxonomy" id="1905"/>
    <lineage>
        <taxon>Bacteria</taxon>
        <taxon>Bacillati</taxon>
        <taxon>Actinomycetota</taxon>
        <taxon>Actinomycetes</taxon>
        <taxon>Kitasatosporales</taxon>
        <taxon>Streptomycetaceae</taxon>
        <taxon>Streptomyces</taxon>
    </lineage>
</organism>
<comment type="caution">
    <text evidence="2">The sequence shown here is derived from an EMBL/GenBank/DDBJ whole genome shotgun (WGS) entry which is preliminary data.</text>
</comment>
<protein>
    <submittedName>
        <fullName evidence="2">Uncharacterized protein</fullName>
    </submittedName>
</protein>
<evidence type="ECO:0000313" key="3">
    <source>
        <dbReference type="Proteomes" id="UP001551210"/>
    </source>
</evidence>
<sequence>MMTINVGVLLAVVVVMRLRRRTQARSRVEERNTAFFVLALGIVIAPTPLGQGIFNLIHQLVTGVSQAGT</sequence>
<keyword evidence="1" id="KW-0812">Transmembrane</keyword>
<evidence type="ECO:0000256" key="1">
    <source>
        <dbReference type="SAM" id="Phobius"/>
    </source>
</evidence>
<proteinExistence type="predicted"/>
<keyword evidence="1" id="KW-0472">Membrane</keyword>
<feature type="transmembrane region" description="Helical" evidence="1">
    <location>
        <begin position="34"/>
        <end position="57"/>
    </location>
</feature>
<dbReference type="RefSeq" id="WP_359209132.1">
    <property type="nucleotide sequence ID" value="NZ_JBEZAM010000023.1"/>
</dbReference>
<accession>A0ABV3CY41</accession>